<organism evidence="2 3">
    <name type="scientific">Bombyx mandarina</name>
    <name type="common">Wild silk moth</name>
    <name type="synonym">Wild silkworm</name>
    <dbReference type="NCBI Taxonomy" id="7092"/>
    <lineage>
        <taxon>Eukaryota</taxon>
        <taxon>Metazoa</taxon>
        <taxon>Ecdysozoa</taxon>
        <taxon>Arthropoda</taxon>
        <taxon>Hexapoda</taxon>
        <taxon>Insecta</taxon>
        <taxon>Pterygota</taxon>
        <taxon>Neoptera</taxon>
        <taxon>Endopterygota</taxon>
        <taxon>Lepidoptera</taxon>
        <taxon>Glossata</taxon>
        <taxon>Ditrysia</taxon>
        <taxon>Bombycoidea</taxon>
        <taxon>Bombycidae</taxon>
        <taxon>Bombycinae</taxon>
        <taxon>Bombyx</taxon>
    </lineage>
</organism>
<evidence type="ECO:0000313" key="3">
    <source>
        <dbReference type="RefSeq" id="XP_028026087.1"/>
    </source>
</evidence>
<dbReference type="GeneID" id="114239872"/>
<proteinExistence type="predicted"/>
<keyword evidence="2" id="KW-1185">Reference proteome</keyword>
<dbReference type="AlphaFoldDB" id="A0A6J2JAE6"/>
<protein>
    <submittedName>
        <fullName evidence="3">Uncharacterized protein LOC114239872</fullName>
    </submittedName>
</protein>
<feature type="region of interest" description="Disordered" evidence="1">
    <location>
        <begin position="123"/>
        <end position="144"/>
    </location>
</feature>
<dbReference type="KEGG" id="bman:114239872"/>
<feature type="region of interest" description="Disordered" evidence="1">
    <location>
        <begin position="1"/>
        <end position="75"/>
    </location>
</feature>
<feature type="compositionally biased region" description="Basic and acidic residues" evidence="1">
    <location>
        <begin position="25"/>
        <end position="40"/>
    </location>
</feature>
<feature type="compositionally biased region" description="Basic residues" evidence="1">
    <location>
        <begin position="10"/>
        <end position="24"/>
    </location>
</feature>
<evidence type="ECO:0000256" key="1">
    <source>
        <dbReference type="SAM" id="MobiDB-lite"/>
    </source>
</evidence>
<sequence>MENDPNKKESRGRRLFKKVIRRKSKSSDDGKNSKLERTNEESASIENKSGSEDTNDSSSLRNVDGTEGVDPQKIKLDDKLELSRIRTDSVQEDVLRIQDDEETEEYSSKHVRPNTQTVTIKESTNQIQTRKTSLKRVRASAEKN</sequence>
<name>A0A6J2JAE6_BOMMA</name>
<evidence type="ECO:0000313" key="2">
    <source>
        <dbReference type="Proteomes" id="UP000504629"/>
    </source>
</evidence>
<dbReference type="OrthoDB" id="428577at2759"/>
<gene>
    <name evidence="3" type="primary">LOC114239872</name>
</gene>
<dbReference type="Proteomes" id="UP000504629">
    <property type="component" value="Unplaced"/>
</dbReference>
<reference evidence="3" key="1">
    <citation type="submission" date="2025-08" db="UniProtKB">
        <authorList>
            <consortium name="RefSeq"/>
        </authorList>
    </citation>
    <scope>IDENTIFICATION</scope>
    <source>
        <tissue evidence="3">Silk gland</tissue>
    </source>
</reference>
<accession>A0A6J2JAE6</accession>
<dbReference type="RefSeq" id="XP_028026087.1">
    <property type="nucleotide sequence ID" value="XM_028170286.1"/>
</dbReference>